<dbReference type="EMBL" id="JBHUFD010000001">
    <property type="protein sequence ID" value="MFD1871225.1"/>
    <property type="molecule type" value="Genomic_DNA"/>
</dbReference>
<sequence length="48" mass="5470">MQLLYLVFGTNIQNHFQAHFSILTFLRQGQGELRFTTVLASGANYLLP</sequence>
<comment type="caution">
    <text evidence="1">The sequence shown here is derived from an EMBL/GenBank/DDBJ whole genome shotgun (WGS) entry which is preliminary data.</text>
</comment>
<gene>
    <name evidence="1" type="ORF">ACFSDX_02220</name>
</gene>
<organism evidence="1 2">
    <name type="scientific">Hymenobacter bucti</name>
    <dbReference type="NCBI Taxonomy" id="1844114"/>
    <lineage>
        <taxon>Bacteria</taxon>
        <taxon>Pseudomonadati</taxon>
        <taxon>Bacteroidota</taxon>
        <taxon>Cytophagia</taxon>
        <taxon>Cytophagales</taxon>
        <taxon>Hymenobacteraceae</taxon>
        <taxon>Hymenobacter</taxon>
    </lineage>
</organism>
<dbReference type="Proteomes" id="UP001597197">
    <property type="component" value="Unassembled WGS sequence"/>
</dbReference>
<reference evidence="2" key="1">
    <citation type="journal article" date="2019" name="Int. J. Syst. Evol. Microbiol.">
        <title>The Global Catalogue of Microorganisms (GCM) 10K type strain sequencing project: providing services to taxonomists for standard genome sequencing and annotation.</title>
        <authorList>
            <consortium name="The Broad Institute Genomics Platform"/>
            <consortium name="The Broad Institute Genome Sequencing Center for Infectious Disease"/>
            <person name="Wu L."/>
            <person name="Ma J."/>
        </authorList>
    </citation>
    <scope>NUCLEOTIDE SEQUENCE [LARGE SCALE GENOMIC DNA]</scope>
    <source>
        <strain evidence="2">CGMCC 1.15795</strain>
    </source>
</reference>
<dbReference type="RefSeq" id="WP_382311569.1">
    <property type="nucleotide sequence ID" value="NZ_JBHUFD010000001.1"/>
</dbReference>
<keyword evidence="2" id="KW-1185">Reference proteome</keyword>
<accession>A0ABW4QQA1</accession>
<name>A0ABW4QQA1_9BACT</name>
<evidence type="ECO:0008006" key="3">
    <source>
        <dbReference type="Google" id="ProtNLM"/>
    </source>
</evidence>
<evidence type="ECO:0000313" key="1">
    <source>
        <dbReference type="EMBL" id="MFD1871225.1"/>
    </source>
</evidence>
<evidence type="ECO:0000313" key="2">
    <source>
        <dbReference type="Proteomes" id="UP001597197"/>
    </source>
</evidence>
<proteinExistence type="predicted"/>
<protein>
    <recommendedName>
        <fullName evidence="3">Gamma-glutamylcyclotransferase</fullName>
    </recommendedName>
</protein>